<dbReference type="GO" id="GO:0003690">
    <property type="term" value="F:double-stranded DNA binding"/>
    <property type="evidence" value="ECO:0007669"/>
    <property type="project" value="EnsemblPlants"/>
</dbReference>
<feature type="compositionally biased region" description="Basic and acidic residues" evidence="1">
    <location>
        <begin position="142"/>
        <end position="154"/>
    </location>
</feature>
<dbReference type="PANTHER" id="PTHR34810">
    <property type="entry name" value="DNA-BINDING PROTEIN BIN4"/>
    <property type="match status" value="1"/>
</dbReference>
<feature type="compositionally biased region" description="Basic and acidic residues" evidence="1">
    <location>
        <begin position="198"/>
        <end position="209"/>
    </location>
</feature>
<dbReference type="HOGENOM" id="CLU_043348_0_0_1"/>
<feature type="region of interest" description="Disordered" evidence="1">
    <location>
        <begin position="130"/>
        <end position="281"/>
    </location>
</feature>
<evidence type="ECO:0000313" key="3">
    <source>
        <dbReference type="Proteomes" id="UP000008694"/>
    </source>
</evidence>
<dbReference type="PANTHER" id="PTHR34810:SF1">
    <property type="entry name" value="DNA-BINDING PROTEIN BIN4"/>
    <property type="match status" value="1"/>
</dbReference>
<dbReference type="GO" id="GO:0048364">
    <property type="term" value="P:root development"/>
    <property type="evidence" value="ECO:0007669"/>
    <property type="project" value="EnsemblPlants"/>
</dbReference>
<feature type="region of interest" description="Disordered" evidence="1">
    <location>
        <begin position="418"/>
        <end position="492"/>
    </location>
</feature>
<gene>
    <name evidence="2" type="ORF">ARALYDRAFT_662302</name>
</gene>
<dbReference type="AlphaFoldDB" id="D7M372"/>
<dbReference type="eggNOG" id="ENOG502QTVM">
    <property type="taxonomic scope" value="Eukaryota"/>
</dbReference>
<dbReference type="GO" id="GO:0051276">
    <property type="term" value="P:chromosome organization"/>
    <property type="evidence" value="ECO:0007669"/>
    <property type="project" value="EnsemblPlants"/>
</dbReference>
<dbReference type="GO" id="GO:0010090">
    <property type="term" value="P:trichome morphogenesis"/>
    <property type="evidence" value="ECO:0007669"/>
    <property type="project" value="EnsemblPlants"/>
</dbReference>
<feature type="compositionally biased region" description="Low complexity" evidence="1">
    <location>
        <begin position="159"/>
        <end position="172"/>
    </location>
</feature>
<feature type="compositionally biased region" description="Basic and acidic residues" evidence="1">
    <location>
        <begin position="246"/>
        <end position="280"/>
    </location>
</feature>
<dbReference type="Gramene" id="Al_scaffold_0006_2367">
    <property type="protein sequence ID" value="Al_scaffold_0006_2367"/>
    <property type="gene ID" value="Al_scaffold_0006_2367"/>
</dbReference>
<dbReference type="GO" id="GO:0009330">
    <property type="term" value="C:DNA topoisomerase type II (double strand cut, ATP-hydrolyzing) complex"/>
    <property type="evidence" value="ECO:0007669"/>
    <property type="project" value="EnsemblPlants"/>
</dbReference>
<accession>D7M372</accession>
<organism evidence="3">
    <name type="scientific">Arabidopsis lyrata subsp. lyrata</name>
    <name type="common">Lyre-leaved rock-cress</name>
    <dbReference type="NCBI Taxonomy" id="81972"/>
    <lineage>
        <taxon>Eukaryota</taxon>
        <taxon>Viridiplantae</taxon>
        <taxon>Streptophyta</taxon>
        <taxon>Embryophyta</taxon>
        <taxon>Tracheophyta</taxon>
        <taxon>Spermatophyta</taxon>
        <taxon>Magnoliopsida</taxon>
        <taxon>eudicotyledons</taxon>
        <taxon>Gunneridae</taxon>
        <taxon>Pentapetalae</taxon>
        <taxon>rosids</taxon>
        <taxon>malvids</taxon>
        <taxon>Brassicales</taxon>
        <taxon>Brassicaceae</taxon>
        <taxon>Camelineae</taxon>
        <taxon>Arabidopsis</taxon>
    </lineage>
</organism>
<dbReference type="GO" id="GO:0048367">
    <property type="term" value="P:shoot system development"/>
    <property type="evidence" value="ECO:0007669"/>
    <property type="project" value="EnsemblPlants"/>
</dbReference>
<reference evidence="3" key="1">
    <citation type="journal article" date="2011" name="Nat. Genet.">
        <title>The Arabidopsis lyrata genome sequence and the basis of rapid genome size change.</title>
        <authorList>
            <person name="Hu T.T."/>
            <person name="Pattyn P."/>
            <person name="Bakker E.G."/>
            <person name="Cao J."/>
            <person name="Cheng J.-F."/>
            <person name="Clark R.M."/>
            <person name="Fahlgren N."/>
            <person name="Fawcett J.A."/>
            <person name="Grimwood J."/>
            <person name="Gundlach H."/>
            <person name="Haberer G."/>
            <person name="Hollister J.D."/>
            <person name="Ossowski S."/>
            <person name="Ottilar R.P."/>
            <person name="Salamov A.A."/>
            <person name="Schneeberger K."/>
            <person name="Spannagl M."/>
            <person name="Wang X."/>
            <person name="Yang L."/>
            <person name="Nasrallah M.E."/>
            <person name="Bergelson J."/>
            <person name="Carrington J.C."/>
            <person name="Gaut B.S."/>
            <person name="Schmutz J."/>
            <person name="Mayer K.F.X."/>
            <person name="Van de Peer Y."/>
            <person name="Grigoriev I.V."/>
            <person name="Nordborg M."/>
            <person name="Weigel D."/>
            <person name="Guo Y.-L."/>
        </authorList>
    </citation>
    <scope>NUCLEOTIDE SEQUENCE [LARGE SCALE GENOMIC DNA]</scope>
    <source>
        <strain evidence="3">cv. MN47</strain>
    </source>
</reference>
<dbReference type="EMBL" id="GL348718">
    <property type="protein sequence ID" value="EFH50471.1"/>
    <property type="molecule type" value="Genomic_DNA"/>
</dbReference>
<name>D7M372_ARALL</name>
<dbReference type="Proteomes" id="UP000008694">
    <property type="component" value="Unassembled WGS sequence"/>
</dbReference>
<dbReference type="GO" id="GO:0042023">
    <property type="term" value="P:DNA endoreduplication"/>
    <property type="evidence" value="ECO:0007669"/>
    <property type="project" value="EnsemblPlants"/>
</dbReference>
<keyword evidence="3" id="KW-1185">Reference proteome</keyword>
<feature type="compositionally biased region" description="Basic residues" evidence="1">
    <location>
        <begin position="476"/>
        <end position="492"/>
    </location>
</feature>
<dbReference type="GO" id="GO:0090627">
    <property type="term" value="P:plant epidermal cell differentiation"/>
    <property type="evidence" value="ECO:0007669"/>
    <property type="project" value="EnsemblPlants"/>
</dbReference>
<dbReference type="GO" id="GO:0030307">
    <property type="term" value="P:positive regulation of cell growth"/>
    <property type="evidence" value="ECO:0007669"/>
    <property type="project" value="EnsemblPlants"/>
</dbReference>
<dbReference type="STRING" id="81972.D7M372"/>
<evidence type="ECO:0000256" key="1">
    <source>
        <dbReference type="SAM" id="MobiDB-lite"/>
    </source>
</evidence>
<proteinExistence type="predicted"/>
<sequence>MAAHKAYWAFSKLYLHVGDSIPLVTKHLETTNNQFLPNLPAFFTYFNIAAGEIFASSLNDSPYRESEAVSSLPLPDDDGDDTTILEKESVESQESVELLLSRKNSETNLVMKQVSIEQVFSRKKKADASLNLEGKQNGNNVDGEKLSTKHKDAQGGDDSVWLVSSDSEPSSSAPIKQEVAVSTEKDEDFVLDATEEEPAVKKVGKEKSPKTKSKSGRKTPKEGNGAQKIFKSEDKVINTTIAEEVTMEKSPETKSKSSRKTPKEENSAQKIFKSEDKDTDTTIAEEGTMDQKIKPSSGSSSRLPLVLSEKVNRTKVLVECEGDSIDLSGDMGAVGRVVVSDTTGDMYLDLKGINTFSFHVSGTIYKSTIIPSRTFCVVNVGQTEAKIEAIMNDFIQLTPQSNVYEAETMVEGTLEGFSFESDDETNKNAKTASKPADQSGGTEEETNTKAKPKAKAKGETVIGKKRGRPSKEKQPPAKKARNSAPKKPKSKK</sequence>
<evidence type="ECO:0000313" key="2">
    <source>
        <dbReference type="EMBL" id="EFH50471.1"/>
    </source>
</evidence>
<protein>
    <submittedName>
        <fullName evidence="2">Predicted protein</fullName>
    </submittedName>
</protein>
<dbReference type="InterPro" id="IPR033246">
    <property type="entry name" value="BIN4"/>
</dbReference>
<feature type="compositionally biased region" description="Acidic residues" evidence="1">
    <location>
        <begin position="185"/>
        <end position="197"/>
    </location>
</feature>
<dbReference type="GO" id="GO:0005634">
    <property type="term" value="C:nucleus"/>
    <property type="evidence" value="ECO:0007669"/>
    <property type="project" value="EnsemblPlants"/>
</dbReference>